<dbReference type="AlphaFoldDB" id="A0AAJ1BCM0"/>
<gene>
    <name evidence="2" type="ORF">L0M99_07215</name>
</gene>
<evidence type="ECO:0000313" key="3">
    <source>
        <dbReference type="Proteomes" id="UP001200537"/>
    </source>
</evidence>
<organism evidence="2 3">
    <name type="scientific">Varibaculum cambriense</name>
    <dbReference type="NCBI Taxonomy" id="184870"/>
    <lineage>
        <taxon>Bacteria</taxon>
        <taxon>Bacillati</taxon>
        <taxon>Actinomycetota</taxon>
        <taxon>Actinomycetes</taxon>
        <taxon>Actinomycetales</taxon>
        <taxon>Actinomycetaceae</taxon>
        <taxon>Varibaculum</taxon>
    </lineage>
</organism>
<protein>
    <submittedName>
        <fullName evidence="2">Helix-turn-helix domain-containing protein</fullName>
    </submittedName>
</protein>
<dbReference type="Gene3D" id="1.10.260.40">
    <property type="entry name" value="lambda repressor-like DNA-binding domains"/>
    <property type="match status" value="1"/>
</dbReference>
<dbReference type="InterPro" id="IPR001387">
    <property type="entry name" value="Cro/C1-type_HTH"/>
</dbReference>
<accession>A0AAJ1BCM0</accession>
<proteinExistence type="predicted"/>
<feature type="domain" description="HTH cro/C1-type" evidence="1">
    <location>
        <begin position="21"/>
        <end position="67"/>
    </location>
</feature>
<dbReference type="EMBL" id="JAKNHJ010000013">
    <property type="protein sequence ID" value="MCG4618281.1"/>
    <property type="molecule type" value="Genomic_DNA"/>
</dbReference>
<dbReference type="PROSITE" id="PS50943">
    <property type="entry name" value="HTH_CROC1"/>
    <property type="match status" value="1"/>
</dbReference>
<dbReference type="CDD" id="cd00093">
    <property type="entry name" value="HTH_XRE"/>
    <property type="match status" value="1"/>
</dbReference>
<sequence length="72" mass="8186">MQTKAIDNRFSKIANRWMRDKKLSQEQVANILGISQNSVSRRLSGVSPWLMRDAMALADAGLDFSDLFTREV</sequence>
<dbReference type="SUPFAM" id="SSF47413">
    <property type="entry name" value="lambda repressor-like DNA-binding domains"/>
    <property type="match status" value="1"/>
</dbReference>
<dbReference type="Proteomes" id="UP001200537">
    <property type="component" value="Unassembled WGS sequence"/>
</dbReference>
<reference evidence="2" key="1">
    <citation type="submission" date="2022-01" db="EMBL/GenBank/DDBJ databases">
        <title>Collection of gut derived symbiotic bacterial strains cultured from healthy donors.</title>
        <authorList>
            <person name="Lin H."/>
            <person name="Kohout C."/>
            <person name="Waligurski E."/>
            <person name="Pamer E.G."/>
        </authorList>
    </citation>
    <scope>NUCLEOTIDE SEQUENCE</scope>
    <source>
        <strain evidence="2">DFI.7.46</strain>
    </source>
</reference>
<name>A0AAJ1BCM0_9ACTO</name>
<dbReference type="Pfam" id="PF01381">
    <property type="entry name" value="HTH_3"/>
    <property type="match status" value="1"/>
</dbReference>
<dbReference type="RefSeq" id="WP_238128222.1">
    <property type="nucleotide sequence ID" value="NZ_JAKNHJ010000013.1"/>
</dbReference>
<evidence type="ECO:0000259" key="1">
    <source>
        <dbReference type="PROSITE" id="PS50943"/>
    </source>
</evidence>
<evidence type="ECO:0000313" key="2">
    <source>
        <dbReference type="EMBL" id="MCG4618281.1"/>
    </source>
</evidence>
<dbReference type="InterPro" id="IPR010982">
    <property type="entry name" value="Lambda_DNA-bd_dom_sf"/>
</dbReference>
<comment type="caution">
    <text evidence="2">The sequence shown here is derived from an EMBL/GenBank/DDBJ whole genome shotgun (WGS) entry which is preliminary data.</text>
</comment>
<dbReference type="GO" id="GO:0003677">
    <property type="term" value="F:DNA binding"/>
    <property type="evidence" value="ECO:0007669"/>
    <property type="project" value="InterPro"/>
</dbReference>